<dbReference type="InterPro" id="IPR037923">
    <property type="entry name" value="HTH-like"/>
</dbReference>
<keyword evidence="1" id="KW-0805">Transcription regulation</keyword>
<dbReference type="Gene3D" id="1.10.10.60">
    <property type="entry name" value="Homeodomain-like"/>
    <property type="match status" value="2"/>
</dbReference>
<dbReference type="InterPro" id="IPR009057">
    <property type="entry name" value="Homeodomain-like_sf"/>
</dbReference>
<evidence type="ECO:0000259" key="4">
    <source>
        <dbReference type="PROSITE" id="PS01124"/>
    </source>
</evidence>
<protein>
    <submittedName>
        <fullName evidence="5">AraC family transcriptional regulator</fullName>
    </submittedName>
</protein>
<dbReference type="OrthoDB" id="9780667at2"/>
<evidence type="ECO:0000256" key="1">
    <source>
        <dbReference type="ARBA" id="ARBA00023015"/>
    </source>
</evidence>
<keyword evidence="6" id="KW-1185">Reference proteome</keyword>
<feature type="domain" description="HTH araC/xylS-type" evidence="4">
    <location>
        <begin position="175"/>
        <end position="273"/>
    </location>
</feature>
<dbReference type="AlphaFoldDB" id="A0A6B8RFA0"/>
<dbReference type="PANTHER" id="PTHR43280">
    <property type="entry name" value="ARAC-FAMILY TRANSCRIPTIONAL REGULATOR"/>
    <property type="match status" value="1"/>
</dbReference>
<dbReference type="PANTHER" id="PTHR43280:SF28">
    <property type="entry name" value="HTH-TYPE TRANSCRIPTIONAL ACTIVATOR RHAS"/>
    <property type="match status" value="1"/>
</dbReference>
<dbReference type="KEGG" id="ppsc:EHS13_09815"/>
<keyword evidence="2" id="KW-0238">DNA-binding</keyword>
<dbReference type="Gene3D" id="2.60.120.280">
    <property type="entry name" value="Regulatory protein AraC"/>
    <property type="match status" value="1"/>
</dbReference>
<dbReference type="Pfam" id="PF12833">
    <property type="entry name" value="HTH_18"/>
    <property type="match status" value="1"/>
</dbReference>
<dbReference type="InterPro" id="IPR018060">
    <property type="entry name" value="HTH_AraC"/>
</dbReference>
<dbReference type="GO" id="GO:0043565">
    <property type="term" value="F:sequence-specific DNA binding"/>
    <property type="evidence" value="ECO:0007669"/>
    <property type="project" value="InterPro"/>
</dbReference>
<reference evidence="6" key="1">
    <citation type="submission" date="2018-11" db="EMBL/GenBank/DDBJ databases">
        <title>Complete genome sequence of Paenibacillus sp. ML311-T8.</title>
        <authorList>
            <person name="Nam Y.-D."/>
            <person name="Kang J."/>
            <person name="Chung W.-H."/>
            <person name="Park Y.S."/>
        </authorList>
    </citation>
    <scope>NUCLEOTIDE SEQUENCE [LARGE SCALE GENOMIC DNA]</scope>
    <source>
        <strain evidence="6">ML311-T8</strain>
    </source>
</reference>
<sequence length="283" mass="32673">MDIAKQHLIKSYLSNLQVDVNAIGYNRVLMDWREIDYIPNYNKFYLICDGDGWIKIGDSEFYPKSKQMILMPEGIEQSYSLINDDVYTKYWCHFTAKIGNLNLFDLIQMPYLMETTDFVLLESIFRELLLHQSSSALSASLLLKSALLRLISYYLEHSVLATFNSPNSETIGILNTTLNYINRNFHHNLTINKLAAISYLHPNYFIRLFKKNMGTTPIQYINKKRIEEAKRLLNSTNLSLSEIGVKVGVSDIFYLSKLFKAQTGFSPTTYKEINTAEAAISFY</sequence>
<name>A0A6B8RFA0_9BACL</name>
<dbReference type="SMART" id="SM00342">
    <property type="entry name" value="HTH_ARAC"/>
    <property type="match status" value="1"/>
</dbReference>
<evidence type="ECO:0000313" key="6">
    <source>
        <dbReference type="Proteomes" id="UP000426246"/>
    </source>
</evidence>
<keyword evidence="3" id="KW-0804">Transcription</keyword>
<proteinExistence type="predicted"/>
<dbReference type="SUPFAM" id="SSF51215">
    <property type="entry name" value="Regulatory protein AraC"/>
    <property type="match status" value="1"/>
</dbReference>
<dbReference type="GO" id="GO:0003700">
    <property type="term" value="F:DNA-binding transcription factor activity"/>
    <property type="evidence" value="ECO:0007669"/>
    <property type="project" value="InterPro"/>
</dbReference>
<dbReference type="PROSITE" id="PS00041">
    <property type="entry name" value="HTH_ARAC_FAMILY_1"/>
    <property type="match status" value="1"/>
</dbReference>
<organism evidence="5 6">
    <name type="scientific">Paenibacillus psychroresistens</name>
    <dbReference type="NCBI Taxonomy" id="1778678"/>
    <lineage>
        <taxon>Bacteria</taxon>
        <taxon>Bacillati</taxon>
        <taxon>Bacillota</taxon>
        <taxon>Bacilli</taxon>
        <taxon>Bacillales</taxon>
        <taxon>Paenibacillaceae</taxon>
        <taxon>Paenibacillus</taxon>
    </lineage>
</organism>
<evidence type="ECO:0000256" key="2">
    <source>
        <dbReference type="ARBA" id="ARBA00023125"/>
    </source>
</evidence>
<dbReference type="RefSeq" id="WP_155700177.1">
    <property type="nucleotide sequence ID" value="NZ_CP034235.1"/>
</dbReference>
<evidence type="ECO:0000256" key="3">
    <source>
        <dbReference type="ARBA" id="ARBA00023163"/>
    </source>
</evidence>
<evidence type="ECO:0000313" key="5">
    <source>
        <dbReference type="EMBL" id="QGQ95161.1"/>
    </source>
</evidence>
<dbReference type="InterPro" id="IPR018062">
    <property type="entry name" value="HTH_AraC-typ_CS"/>
</dbReference>
<dbReference type="EMBL" id="CP034235">
    <property type="protein sequence ID" value="QGQ95161.1"/>
    <property type="molecule type" value="Genomic_DNA"/>
</dbReference>
<gene>
    <name evidence="5" type="ORF">EHS13_09815</name>
</gene>
<dbReference type="Proteomes" id="UP000426246">
    <property type="component" value="Chromosome"/>
</dbReference>
<dbReference type="PROSITE" id="PS01124">
    <property type="entry name" value="HTH_ARAC_FAMILY_2"/>
    <property type="match status" value="1"/>
</dbReference>
<dbReference type="SUPFAM" id="SSF46689">
    <property type="entry name" value="Homeodomain-like"/>
    <property type="match status" value="2"/>
</dbReference>
<accession>A0A6B8RFA0</accession>